<protein>
    <recommendedName>
        <fullName evidence="1 9">Tyrosine--tRNA ligase</fullName>
        <ecNumber evidence="1 9">6.1.1.1</ecNumber>
    </recommendedName>
</protein>
<dbReference type="PANTHER" id="PTHR11766:SF1">
    <property type="entry name" value="TYROSINE--TRNA LIGASE"/>
    <property type="match status" value="1"/>
</dbReference>
<gene>
    <name evidence="13" type="ORF">A2382_04505</name>
</gene>
<evidence type="ECO:0000313" key="13">
    <source>
        <dbReference type="EMBL" id="OGM79600.1"/>
    </source>
</evidence>
<keyword evidence="3 11" id="KW-0547">Nucleotide-binding</keyword>
<dbReference type="InterPro" id="IPR001412">
    <property type="entry name" value="aa-tRNA-synth_I_CS"/>
</dbReference>
<dbReference type="GO" id="GO:0003723">
    <property type="term" value="F:RNA binding"/>
    <property type="evidence" value="ECO:0007669"/>
    <property type="project" value="UniProtKB-KW"/>
</dbReference>
<keyword evidence="2 11" id="KW-0436">Ligase</keyword>
<dbReference type="InterPro" id="IPR036986">
    <property type="entry name" value="S4_RNA-bd_sf"/>
</dbReference>
<dbReference type="EC" id="6.1.1.1" evidence="1 9"/>
<dbReference type="InterPro" id="IPR024088">
    <property type="entry name" value="Tyr-tRNA-ligase_bac-type"/>
</dbReference>
<evidence type="ECO:0000259" key="12">
    <source>
        <dbReference type="Pfam" id="PF22421"/>
    </source>
</evidence>
<dbReference type="Proteomes" id="UP000178999">
    <property type="component" value="Unassembled WGS sequence"/>
</dbReference>
<evidence type="ECO:0000256" key="3">
    <source>
        <dbReference type="ARBA" id="ARBA00022741"/>
    </source>
</evidence>
<evidence type="ECO:0000256" key="4">
    <source>
        <dbReference type="ARBA" id="ARBA00022840"/>
    </source>
</evidence>
<reference evidence="13 14" key="1">
    <citation type="journal article" date="2016" name="Nat. Commun.">
        <title>Thousands of microbial genomes shed light on interconnected biogeochemical processes in an aquifer system.</title>
        <authorList>
            <person name="Anantharaman K."/>
            <person name="Brown C.T."/>
            <person name="Hug L.A."/>
            <person name="Sharon I."/>
            <person name="Castelle C.J."/>
            <person name="Probst A.J."/>
            <person name="Thomas B.C."/>
            <person name="Singh A."/>
            <person name="Wilkins M.J."/>
            <person name="Karaoz U."/>
            <person name="Brodie E.L."/>
            <person name="Williams K.H."/>
            <person name="Hubbard S.S."/>
            <person name="Banfield J.F."/>
        </authorList>
    </citation>
    <scope>NUCLEOTIDE SEQUENCE [LARGE SCALE GENOMIC DNA]</scope>
</reference>
<dbReference type="Pfam" id="PF00579">
    <property type="entry name" value="tRNA-synt_1b"/>
    <property type="match status" value="1"/>
</dbReference>
<dbReference type="EMBL" id="MGHY01000010">
    <property type="protein sequence ID" value="OGM79600.1"/>
    <property type="molecule type" value="Genomic_DNA"/>
</dbReference>
<sequence>MNKQKNTIDYTLTRGVEQVIPSKKALSLFMQKNKLTLYQGFDPTSNNLHLGHMVAFRKLSQFQKLGHRVIFLIGDGTGQAGDPTGKKRTRESFFTREELLNNARNYKEVAGKFLDFSGLNPAKMLFNSAWLNELKLLDILNIAENFSVQQLIERDMFQDRLKNSAPINLREFLYPLLQGYDSVAMNVDLEIGGSDQLFNMMIGRVLMKNIRNKEKFVLTTKLLEDPNGRKMGKSEGNAINLMDKPNDIFGKVMALPDEMMISATEILTDLPLDFAIGLETINAKKKLAHEIVAEIYSKEEADNALLYFENTFQKRSVPTSMETIKVSFTSLSSIALLTKTGVIESNSEAKRLLKQKAIDIDGEVVSDGQKEIKIKKEGIVVKIGKRKYYKIVKYNEVED</sequence>
<dbReference type="GO" id="GO:0005829">
    <property type="term" value="C:cytosol"/>
    <property type="evidence" value="ECO:0007669"/>
    <property type="project" value="TreeGrafter"/>
</dbReference>
<dbReference type="InterPro" id="IPR014729">
    <property type="entry name" value="Rossmann-like_a/b/a_fold"/>
</dbReference>
<dbReference type="PROSITE" id="PS50889">
    <property type="entry name" value="S4"/>
    <property type="match status" value="1"/>
</dbReference>
<comment type="caution">
    <text evidence="13">The sequence shown here is derived from an EMBL/GenBank/DDBJ whole genome shotgun (WGS) entry which is preliminary data.</text>
</comment>
<dbReference type="GO" id="GO:0006437">
    <property type="term" value="P:tyrosyl-tRNA aminoacylation"/>
    <property type="evidence" value="ECO:0007669"/>
    <property type="project" value="UniProtKB-UniRule"/>
</dbReference>
<dbReference type="Gene3D" id="1.10.240.10">
    <property type="entry name" value="Tyrosyl-Transfer RNA Synthetase"/>
    <property type="match status" value="1"/>
</dbReference>
<dbReference type="GO" id="GO:0005524">
    <property type="term" value="F:ATP binding"/>
    <property type="evidence" value="ECO:0007669"/>
    <property type="project" value="UniProtKB-KW"/>
</dbReference>
<dbReference type="NCBIfam" id="TIGR00234">
    <property type="entry name" value="tyrS"/>
    <property type="match status" value="1"/>
</dbReference>
<keyword evidence="4 11" id="KW-0067">ATP-binding</keyword>
<organism evidence="13 14">
    <name type="scientific">Candidatus Woesebacteria bacterium RIFOXYB1_FULL_38_16</name>
    <dbReference type="NCBI Taxonomy" id="1802538"/>
    <lineage>
        <taxon>Bacteria</taxon>
        <taxon>Candidatus Woeseibacteriota</taxon>
    </lineage>
</organism>
<evidence type="ECO:0000256" key="11">
    <source>
        <dbReference type="RuleBase" id="RU363036"/>
    </source>
</evidence>
<dbReference type="PROSITE" id="PS00178">
    <property type="entry name" value="AA_TRNA_LIGASE_I"/>
    <property type="match status" value="1"/>
</dbReference>
<evidence type="ECO:0000256" key="5">
    <source>
        <dbReference type="ARBA" id="ARBA00022884"/>
    </source>
</evidence>
<keyword evidence="5 10" id="KW-0694">RNA-binding</keyword>
<dbReference type="Gene3D" id="3.10.290.10">
    <property type="entry name" value="RNA-binding S4 domain"/>
    <property type="match status" value="1"/>
</dbReference>
<feature type="domain" description="Tyrosine--tRNA ligase SYY-like C-terminal" evidence="12">
    <location>
        <begin position="320"/>
        <end position="389"/>
    </location>
</feature>
<evidence type="ECO:0000256" key="9">
    <source>
        <dbReference type="NCBIfam" id="TIGR00234"/>
    </source>
</evidence>
<dbReference type="InterPro" id="IPR002305">
    <property type="entry name" value="aa-tRNA-synth_Ic"/>
</dbReference>
<evidence type="ECO:0000256" key="10">
    <source>
        <dbReference type="PROSITE-ProRule" id="PRU00182"/>
    </source>
</evidence>
<dbReference type="STRING" id="1802538.A2382_04505"/>
<evidence type="ECO:0000256" key="7">
    <source>
        <dbReference type="ARBA" id="ARBA00023146"/>
    </source>
</evidence>
<accession>A0A1F8CTG2</accession>
<keyword evidence="7 11" id="KW-0030">Aminoacyl-tRNA synthetase</keyword>
<dbReference type="PRINTS" id="PR01040">
    <property type="entry name" value="TRNASYNTHTYR"/>
</dbReference>
<evidence type="ECO:0000256" key="8">
    <source>
        <dbReference type="ARBA" id="ARBA00048248"/>
    </source>
</evidence>
<comment type="similarity">
    <text evidence="11">Belongs to the class-I aminoacyl-tRNA synthetase family.</text>
</comment>
<evidence type="ECO:0000256" key="2">
    <source>
        <dbReference type="ARBA" id="ARBA00022598"/>
    </source>
</evidence>
<dbReference type="InterPro" id="IPR002307">
    <property type="entry name" value="Tyr-tRNA-ligase"/>
</dbReference>
<name>A0A1F8CTG2_9BACT</name>
<evidence type="ECO:0000313" key="14">
    <source>
        <dbReference type="Proteomes" id="UP000178999"/>
    </source>
</evidence>
<dbReference type="Pfam" id="PF22421">
    <property type="entry name" value="SYY_C-terminal"/>
    <property type="match status" value="1"/>
</dbReference>
<evidence type="ECO:0000256" key="1">
    <source>
        <dbReference type="ARBA" id="ARBA00013160"/>
    </source>
</evidence>
<dbReference type="AlphaFoldDB" id="A0A1F8CTG2"/>
<dbReference type="SUPFAM" id="SSF52374">
    <property type="entry name" value="Nucleotidylyl transferase"/>
    <property type="match status" value="1"/>
</dbReference>
<dbReference type="Gene3D" id="3.40.50.620">
    <property type="entry name" value="HUPs"/>
    <property type="match status" value="1"/>
</dbReference>
<dbReference type="PANTHER" id="PTHR11766">
    <property type="entry name" value="TYROSYL-TRNA SYNTHETASE"/>
    <property type="match status" value="1"/>
</dbReference>
<evidence type="ECO:0000256" key="6">
    <source>
        <dbReference type="ARBA" id="ARBA00022917"/>
    </source>
</evidence>
<dbReference type="SUPFAM" id="SSF55174">
    <property type="entry name" value="Alpha-L RNA-binding motif"/>
    <property type="match status" value="1"/>
</dbReference>
<dbReference type="GO" id="GO:0004831">
    <property type="term" value="F:tyrosine-tRNA ligase activity"/>
    <property type="evidence" value="ECO:0007669"/>
    <property type="project" value="UniProtKB-UniRule"/>
</dbReference>
<proteinExistence type="inferred from homology"/>
<dbReference type="InterPro" id="IPR054608">
    <property type="entry name" value="SYY-like_C"/>
</dbReference>
<keyword evidence="6 11" id="KW-0648">Protein biosynthesis</keyword>
<comment type="catalytic activity">
    <reaction evidence="8">
        <text>tRNA(Tyr) + L-tyrosine + ATP = L-tyrosyl-tRNA(Tyr) + AMP + diphosphate + H(+)</text>
        <dbReference type="Rhea" id="RHEA:10220"/>
        <dbReference type="Rhea" id="RHEA-COMP:9706"/>
        <dbReference type="Rhea" id="RHEA-COMP:9707"/>
        <dbReference type="ChEBI" id="CHEBI:15378"/>
        <dbReference type="ChEBI" id="CHEBI:30616"/>
        <dbReference type="ChEBI" id="CHEBI:33019"/>
        <dbReference type="ChEBI" id="CHEBI:58315"/>
        <dbReference type="ChEBI" id="CHEBI:78442"/>
        <dbReference type="ChEBI" id="CHEBI:78536"/>
        <dbReference type="ChEBI" id="CHEBI:456215"/>
        <dbReference type="EC" id="6.1.1.1"/>
    </reaction>
</comment>
<dbReference type="CDD" id="cd00805">
    <property type="entry name" value="TyrRS_core"/>
    <property type="match status" value="1"/>
</dbReference>